<dbReference type="GO" id="GO:0009102">
    <property type="term" value="P:biotin biosynthetic process"/>
    <property type="evidence" value="ECO:0007669"/>
    <property type="project" value="UniProtKB-UniRule"/>
</dbReference>
<keyword evidence="13" id="KW-1185">Reference proteome</keyword>
<feature type="binding site" evidence="9">
    <location>
        <position position="135"/>
    </location>
    <ligand>
        <name>substrate</name>
    </ligand>
</feature>
<dbReference type="Gene3D" id="3.40.640.10">
    <property type="entry name" value="Type I PLP-dependent aspartate aminotransferase-like (Major domain)"/>
    <property type="match status" value="1"/>
</dbReference>
<protein>
    <recommendedName>
        <fullName evidence="9">8-amino-7-oxononanoate synthase</fullName>
        <shortName evidence="9">AONS</shortName>
        <ecNumber evidence="9">2.3.1.47</ecNumber>
    </recommendedName>
    <alternativeName>
        <fullName evidence="9">7-keto-8-amino-pelargonic acid synthase</fullName>
        <shortName evidence="9">7-KAP synthase</shortName>
        <shortName evidence="9">KAPA synthase</shortName>
    </alternativeName>
    <alternativeName>
        <fullName evidence="9">8-amino-7-ketopelargonate synthase</fullName>
    </alternativeName>
</protein>
<dbReference type="InterPro" id="IPR015421">
    <property type="entry name" value="PyrdxlP-dep_Trfase_major"/>
</dbReference>
<comment type="catalytic activity">
    <reaction evidence="8 9">
        <text>6-carboxyhexanoyl-[ACP] + L-alanine + H(+) = (8S)-8-amino-7-oxononanoate + holo-[ACP] + CO2</text>
        <dbReference type="Rhea" id="RHEA:42288"/>
        <dbReference type="Rhea" id="RHEA-COMP:9685"/>
        <dbReference type="Rhea" id="RHEA-COMP:9955"/>
        <dbReference type="ChEBI" id="CHEBI:15378"/>
        <dbReference type="ChEBI" id="CHEBI:16526"/>
        <dbReference type="ChEBI" id="CHEBI:57972"/>
        <dbReference type="ChEBI" id="CHEBI:64479"/>
        <dbReference type="ChEBI" id="CHEBI:78846"/>
        <dbReference type="ChEBI" id="CHEBI:149468"/>
        <dbReference type="EC" id="2.3.1.47"/>
    </reaction>
</comment>
<feature type="modified residue" description="N6-(pyridoxal phosphate)lysine" evidence="9 10">
    <location>
        <position position="242"/>
    </location>
</feature>
<dbReference type="InterPro" id="IPR015424">
    <property type="entry name" value="PyrdxlP-dep_Trfase"/>
</dbReference>
<evidence type="ECO:0000313" key="12">
    <source>
        <dbReference type="EMBL" id="ORE85570.1"/>
    </source>
</evidence>
<dbReference type="Gene3D" id="3.90.1150.10">
    <property type="entry name" value="Aspartate Aminotransferase, domain 1"/>
    <property type="match status" value="1"/>
</dbReference>
<feature type="binding site" evidence="9">
    <location>
        <begin position="110"/>
        <end position="111"/>
    </location>
    <ligand>
        <name>pyridoxal 5'-phosphate</name>
        <dbReference type="ChEBI" id="CHEBI:597326"/>
    </ligand>
</feature>
<evidence type="ECO:0000313" key="13">
    <source>
        <dbReference type="Proteomes" id="UP000192342"/>
    </source>
</evidence>
<dbReference type="PANTHER" id="PTHR13693:SF100">
    <property type="entry name" value="8-AMINO-7-OXONONANOATE SYNTHASE"/>
    <property type="match status" value="1"/>
</dbReference>
<gene>
    <name evidence="9" type="primary">bioF</name>
    <name evidence="12" type="ORF">ATO7_15148</name>
</gene>
<dbReference type="InterPro" id="IPR004723">
    <property type="entry name" value="AONS_Archaea/Proteobacteria"/>
</dbReference>
<evidence type="ECO:0000256" key="8">
    <source>
        <dbReference type="ARBA" id="ARBA00047715"/>
    </source>
</evidence>
<dbReference type="NCBIfam" id="TIGR00858">
    <property type="entry name" value="bioF"/>
    <property type="match status" value="1"/>
</dbReference>
<dbReference type="UniPathway" id="UPA00078"/>
<dbReference type="Pfam" id="PF00155">
    <property type="entry name" value="Aminotran_1_2"/>
    <property type="match status" value="1"/>
</dbReference>
<evidence type="ECO:0000256" key="4">
    <source>
        <dbReference type="ARBA" id="ARBA00011738"/>
    </source>
</evidence>
<comment type="cofactor">
    <cofactor evidence="1 9 10">
        <name>pyridoxal 5'-phosphate</name>
        <dbReference type="ChEBI" id="CHEBI:597326"/>
    </cofactor>
</comment>
<proteinExistence type="inferred from homology"/>
<sequence length="391" mass="41678">MTQPLPEFAAQRLKHIERANRYRVRREYAARQGMAVACDDADLTLFCSNDYLGLSDHPRLVEALSQAAERYGVGSTASQYINGHSAEIAAFERELAAFLGYPRVLLLGSGYLVNTGVIDALVGRDDVIVSDALNHASLIDGCRLSGARVERFAHADIEAADQALAACAGDGQRLLLSDAVFSMDGDIADIPALARLARQRSAWLMLDDAHGVGVLGPQGRGAVALHQCGVSEVPVLTGTLGKAFGVYGAFVAASSEVIDYLTQVTRTGIFATALPPPLVASLRAALELVAYADQRRAHLNGLIEQFRAGLVRLGLPDTASSTPIQPLIVGPEDRTLALSEALRARGLWVTAIRPPTVPAGTCRLRITLSAAHSEADVQRLLAALDEIMPRD</sequence>
<dbReference type="RefSeq" id="WP_240499499.1">
    <property type="nucleotide sequence ID" value="NZ_AQQV01000004.1"/>
</dbReference>
<evidence type="ECO:0000256" key="1">
    <source>
        <dbReference type="ARBA" id="ARBA00001933"/>
    </source>
</evidence>
<comment type="function">
    <text evidence="9">Catalyzes the decarboxylative condensation of pimeloyl-[acyl-carrier protein] and L-alanine to produce 8-amino-7-oxononanoate (AON), [acyl-carrier protein], and carbon dioxide.</text>
</comment>
<dbReference type="InterPro" id="IPR004839">
    <property type="entry name" value="Aminotransferase_I/II_large"/>
</dbReference>
<accession>A0A1Y1SAX4</accession>
<feature type="binding site" evidence="9">
    <location>
        <position position="356"/>
    </location>
    <ligand>
        <name>substrate</name>
    </ligand>
</feature>
<dbReference type="PANTHER" id="PTHR13693">
    <property type="entry name" value="CLASS II AMINOTRANSFERASE/8-AMINO-7-OXONONANOATE SYNTHASE"/>
    <property type="match status" value="1"/>
</dbReference>
<dbReference type="PROSITE" id="PS00599">
    <property type="entry name" value="AA_TRANSFER_CLASS_2"/>
    <property type="match status" value="1"/>
</dbReference>
<dbReference type="InterPro" id="IPR022834">
    <property type="entry name" value="AONS_Proteobacteria"/>
</dbReference>
<dbReference type="GO" id="GO:0030170">
    <property type="term" value="F:pyridoxal phosphate binding"/>
    <property type="evidence" value="ECO:0007669"/>
    <property type="project" value="UniProtKB-UniRule"/>
</dbReference>
<name>A0A1Y1SAX4_9GAMM</name>
<feature type="domain" description="Aminotransferase class I/classII large" evidence="11">
    <location>
        <begin position="42"/>
        <end position="384"/>
    </location>
</feature>
<dbReference type="EMBL" id="AQQV01000004">
    <property type="protein sequence ID" value="ORE85570.1"/>
    <property type="molecule type" value="Genomic_DNA"/>
</dbReference>
<keyword evidence="6 9" id="KW-0093">Biotin biosynthesis</keyword>
<evidence type="ECO:0000256" key="7">
    <source>
        <dbReference type="ARBA" id="ARBA00022898"/>
    </source>
</evidence>
<keyword evidence="7 9" id="KW-0663">Pyridoxal phosphate</keyword>
<evidence type="ECO:0000256" key="5">
    <source>
        <dbReference type="ARBA" id="ARBA00022679"/>
    </source>
</evidence>
<comment type="pathway">
    <text evidence="2 9">Cofactor biosynthesis; biotin biosynthesis.</text>
</comment>
<evidence type="ECO:0000256" key="2">
    <source>
        <dbReference type="ARBA" id="ARBA00004746"/>
    </source>
</evidence>
<dbReference type="InterPro" id="IPR015422">
    <property type="entry name" value="PyrdxlP-dep_Trfase_small"/>
</dbReference>
<evidence type="ECO:0000256" key="3">
    <source>
        <dbReference type="ARBA" id="ARBA00010008"/>
    </source>
</evidence>
<dbReference type="InterPro" id="IPR001917">
    <property type="entry name" value="Aminotrans_II_pyridoxalP_BS"/>
</dbReference>
<comment type="similarity">
    <text evidence="3 9">Belongs to the class-II pyridoxal-phosphate-dependent aminotransferase family. BioF subfamily.</text>
</comment>
<evidence type="ECO:0000256" key="9">
    <source>
        <dbReference type="HAMAP-Rule" id="MF_01693"/>
    </source>
</evidence>
<dbReference type="STRING" id="1317117.ATO7_15148"/>
<evidence type="ECO:0000256" key="10">
    <source>
        <dbReference type="PIRSR" id="PIRSR604723-51"/>
    </source>
</evidence>
<comment type="subunit">
    <text evidence="4 9">Homodimer.</text>
</comment>
<feature type="binding site" evidence="9">
    <location>
        <position position="182"/>
    </location>
    <ligand>
        <name>pyridoxal 5'-phosphate</name>
        <dbReference type="ChEBI" id="CHEBI:597326"/>
    </ligand>
</feature>
<reference evidence="12 13" key="1">
    <citation type="submission" date="2013-04" db="EMBL/GenBank/DDBJ databases">
        <title>Oceanococcus atlanticus 22II-S10r2 Genome Sequencing.</title>
        <authorList>
            <person name="Lai Q."/>
            <person name="Li G."/>
            <person name="Shao Z."/>
        </authorList>
    </citation>
    <scope>NUCLEOTIDE SEQUENCE [LARGE SCALE GENOMIC DNA]</scope>
    <source>
        <strain evidence="12 13">22II-S10r2</strain>
    </source>
</reference>
<dbReference type="Proteomes" id="UP000192342">
    <property type="component" value="Unassembled WGS sequence"/>
</dbReference>
<comment type="caution">
    <text evidence="12">The sequence shown here is derived from an EMBL/GenBank/DDBJ whole genome shotgun (WGS) entry which is preliminary data.</text>
</comment>
<dbReference type="HAMAP" id="MF_01693">
    <property type="entry name" value="BioF_aminotrans_2"/>
    <property type="match status" value="1"/>
</dbReference>
<dbReference type="SUPFAM" id="SSF53383">
    <property type="entry name" value="PLP-dependent transferases"/>
    <property type="match status" value="1"/>
</dbReference>
<keyword evidence="5 9" id="KW-0808">Transferase</keyword>
<dbReference type="EC" id="2.3.1.47" evidence="9"/>
<feature type="binding site" evidence="9">
    <location>
        <position position="239"/>
    </location>
    <ligand>
        <name>pyridoxal 5'-phosphate</name>
        <dbReference type="ChEBI" id="CHEBI:597326"/>
    </ligand>
</feature>
<dbReference type="GO" id="GO:0008710">
    <property type="term" value="F:8-amino-7-oxononanoate synthase activity"/>
    <property type="evidence" value="ECO:0007669"/>
    <property type="project" value="UniProtKB-UniRule"/>
</dbReference>
<evidence type="ECO:0000256" key="6">
    <source>
        <dbReference type="ARBA" id="ARBA00022756"/>
    </source>
</evidence>
<dbReference type="CDD" id="cd06454">
    <property type="entry name" value="KBL_like"/>
    <property type="match status" value="1"/>
</dbReference>
<feature type="binding site" evidence="9">
    <location>
        <position position="23"/>
    </location>
    <ligand>
        <name>substrate</name>
    </ligand>
</feature>
<dbReference type="InterPro" id="IPR050087">
    <property type="entry name" value="AON_synthase_class-II"/>
</dbReference>
<organism evidence="12 13">
    <name type="scientific">Oceanococcus atlanticus</name>
    <dbReference type="NCBI Taxonomy" id="1317117"/>
    <lineage>
        <taxon>Bacteria</taxon>
        <taxon>Pseudomonadati</taxon>
        <taxon>Pseudomonadota</taxon>
        <taxon>Gammaproteobacteria</taxon>
        <taxon>Chromatiales</taxon>
        <taxon>Oceanococcaceae</taxon>
        <taxon>Oceanococcus</taxon>
    </lineage>
</organism>
<evidence type="ECO:0000259" key="11">
    <source>
        <dbReference type="Pfam" id="PF00155"/>
    </source>
</evidence>
<feature type="binding site" evidence="9">
    <location>
        <position position="210"/>
    </location>
    <ligand>
        <name>pyridoxal 5'-phosphate</name>
        <dbReference type="ChEBI" id="CHEBI:597326"/>
    </ligand>
</feature>
<dbReference type="AlphaFoldDB" id="A0A1Y1SAX4"/>